<dbReference type="InterPro" id="IPR050107">
    <property type="entry name" value="ABC_carbohydrate_import_ATPase"/>
</dbReference>
<evidence type="ECO:0000313" key="12">
    <source>
        <dbReference type="Proteomes" id="UP000324974"/>
    </source>
</evidence>
<dbReference type="InterPro" id="IPR027417">
    <property type="entry name" value="P-loop_NTPase"/>
</dbReference>
<feature type="domain" description="ABC transporter" evidence="10">
    <location>
        <begin position="254"/>
        <end position="496"/>
    </location>
</feature>
<proteinExistence type="predicted"/>
<dbReference type="SMART" id="SM00382">
    <property type="entry name" value="AAA"/>
    <property type="match status" value="2"/>
</dbReference>
<dbReference type="InterPro" id="IPR003439">
    <property type="entry name" value="ABC_transporter-like_ATP-bd"/>
</dbReference>
<evidence type="ECO:0000313" key="11">
    <source>
        <dbReference type="EMBL" id="QEL14981.1"/>
    </source>
</evidence>
<keyword evidence="8" id="KW-1278">Translocase</keyword>
<keyword evidence="3" id="KW-1003">Cell membrane</keyword>
<dbReference type="GO" id="GO:0016887">
    <property type="term" value="F:ATP hydrolysis activity"/>
    <property type="evidence" value="ECO:0007669"/>
    <property type="project" value="InterPro"/>
</dbReference>
<comment type="subcellular location">
    <subcellularLocation>
        <location evidence="1">Cell membrane</location>
        <topology evidence="1">Peripheral membrane protein</topology>
    </subcellularLocation>
</comment>
<evidence type="ECO:0000256" key="9">
    <source>
        <dbReference type="ARBA" id="ARBA00023136"/>
    </source>
</evidence>
<dbReference type="Gene3D" id="3.40.50.300">
    <property type="entry name" value="P-loop containing nucleotide triphosphate hydrolases"/>
    <property type="match status" value="2"/>
</dbReference>
<dbReference type="InterPro" id="IPR003593">
    <property type="entry name" value="AAA+_ATPase"/>
</dbReference>
<dbReference type="KEGG" id="lrs:PX52LOC_01886"/>
<dbReference type="GO" id="GO:0005524">
    <property type="term" value="F:ATP binding"/>
    <property type="evidence" value="ECO:0007669"/>
    <property type="project" value="UniProtKB-KW"/>
</dbReference>
<dbReference type="OrthoDB" id="9771863at2"/>
<reference evidence="12" key="1">
    <citation type="submission" date="2019-08" db="EMBL/GenBank/DDBJ databases">
        <title>Limnoglobus roseus gen. nov., sp. nov., a novel freshwater planctomycete with a giant genome from the family Gemmataceae.</title>
        <authorList>
            <person name="Kulichevskaya I.S."/>
            <person name="Naumoff D.G."/>
            <person name="Miroshnikov K."/>
            <person name="Ivanova A."/>
            <person name="Philippov D.A."/>
            <person name="Hakobyan A."/>
            <person name="Rijpstra I.C."/>
            <person name="Sinninghe Damste J.S."/>
            <person name="Liesack W."/>
            <person name="Dedysh S.N."/>
        </authorList>
    </citation>
    <scope>NUCLEOTIDE SEQUENCE [LARGE SCALE GENOMIC DNA]</scope>
    <source>
        <strain evidence="12">PX52</strain>
    </source>
</reference>
<keyword evidence="4" id="KW-0762">Sugar transport</keyword>
<evidence type="ECO:0000256" key="6">
    <source>
        <dbReference type="ARBA" id="ARBA00022741"/>
    </source>
</evidence>
<protein>
    <submittedName>
        <fullName evidence="11">Sugar ABC transporter ATP-binding protein</fullName>
    </submittedName>
</protein>
<dbReference type="GO" id="GO:0005886">
    <property type="term" value="C:plasma membrane"/>
    <property type="evidence" value="ECO:0007669"/>
    <property type="project" value="UniProtKB-SubCell"/>
</dbReference>
<dbReference type="SUPFAM" id="SSF52540">
    <property type="entry name" value="P-loop containing nucleoside triphosphate hydrolases"/>
    <property type="match status" value="2"/>
</dbReference>
<dbReference type="PROSITE" id="PS00211">
    <property type="entry name" value="ABC_TRANSPORTER_1"/>
    <property type="match status" value="1"/>
</dbReference>
<dbReference type="InterPro" id="IPR017871">
    <property type="entry name" value="ABC_transporter-like_CS"/>
</dbReference>
<keyword evidence="5" id="KW-0677">Repeat</keyword>
<sequence length="499" mass="52732">MPPLLKLTDVSKAFGGVRALRAVSFDLLPGEVHALVGENGAGKSTLIKIVTGAHRPDGGTLEIGGRLVTDHDPLAARGWGVAVVYQQPALFPDLTVAENIAIALEPPGPWRRVRWNARRARARELLACVGARIDPDADARTLTMPEQQLVEIAKAVGTDAKVVVMDEPTASLSDREVETLFRVVRDLTARGVGVVYVSHRLDELPRIADRVTALRDGELVGTRAVAETTRADLIRMMVGRELGAVFPKVEATPGRVVLEARNLACRAAGVSAVSLSVRAGEILGLAGLVGAGRTELAGVLFGLTPADAGEILLDGKPVRIGSPAAAVALGIAYVPEDRRRYGVILDLPVAANVTLAVLRRVSDRGFLNFRRERGLAEDFARTLGVKVPSVEEPAGTLSGGNQQKVALARWLATDPRVIILDEPTQGVDIGAKAEIHRLIGDLAAKGLAVVLISSELPEVLAMSDRIAVMHGGTVTGVLARSEATQERVLELALAKGVPA</sequence>
<keyword evidence="7 11" id="KW-0067">ATP-binding</keyword>
<accession>A0A5C1A709</accession>
<dbReference type="PANTHER" id="PTHR43790">
    <property type="entry name" value="CARBOHYDRATE TRANSPORT ATP-BINDING PROTEIN MG119-RELATED"/>
    <property type="match status" value="1"/>
</dbReference>
<evidence type="ECO:0000256" key="3">
    <source>
        <dbReference type="ARBA" id="ARBA00022475"/>
    </source>
</evidence>
<dbReference type="CDD" id="cd03216">
    <property type="entry name" value="ABC_Carb_Monos_I"/>
    <property type="match status" value="1"/>
</dbReference>
<dbReference type="FunFam" id="3.40.50.300:FF:000127">
    <property type="entry name" value="Ribose import ATP-binding protein RbsA"/>
    <property type="match status" value="1"/>
</dbReference>
<evidence type="ECO:0000256" key="8">
    <source>
        <dbReference type="ARBA" id="ARBA00022967"/>
    </source>
</evidence>
<dbReference type="PROSITE" id="PS50893">
    <property type="entry name" value="ABC_TRANSPORTER_2"/>
    <property type="match status" value="2"/>
</dbReference>
<evidence type="ECO:0000256" key="1">
    <source>
        <dbReference type="ARBA" id="ARBA00004202"/>
    </source>
</evidence>
<dbReference type="Pfam" id="PF00005">
    <property type="entry name" value="ABC_tran"/>
    <property type="match status" value="2"/>
</dbReference>
<gene>
    <name evidence="11" type="ORF">PX52LOC_01886</name>
</gene>
<dbReference type="RefSeq" id="WP_149109833.1">
    <property type="nucleotide sequence ID" value="NZ_CP042425.1"/>
</dbReference>
<keyword evidence="12" id="KW-1185">Reference proteome</keyword>
<dbReference type="Proteomes" id="UP000324974">
    <property type="component" value="Chromosome"/>
</dbReference>
<organism evidence="11 12">
    <name type="scientific">Limnoglobus roseus</name>
    <dbReference type="NCBI Taxonomy" id="2598579"/>
    <lineage>
        <taxon>Bacteria</taxon>
        <taxon>Pseudomonadati</taxon>
        <taxon>Planctomycetota</taxon>
        <taxon>Planctomycetia</taxon>
        <taxon>Gemmatales</taxon>
        <taxon>Gemmataceae</taxon>
        <taxon>Limnoglobus</taxon>
    </lineage>
</organism>
<keyword evidence="6" id="KW-0547">Nucleotide-binding</keyword>
<dbReference type="EMBL" id="CP042425">
    <property type="protein sequence ID" value="QEL14981.1"/>
    <property type="molecule type" value="Genomic_DNA"/>
</dbReference>
<keyword evidence="2" id="KW-0813">Transport</keyword>
<evidence type="ECO:0000256" key="7">
    <source>
        <dbReference type="ARBA" id="ARBA00022840"/>
    </source>
</evidence>
<keyword evidence="9" id="KW-0472">Membrane</keyword>
<evidence type="ECO:0000256" key="5">
    <source>
        <dbReference type="ARBA" id="ARBA00022737"/>
    </source>
</evidence>
<evidence type="ECO:0000259" key="10">
    <source>
        <dbReference type="PROSITE" id="PS50893"/>
    </source>
</evidence>
<evidence type="ECO:0000256" key="2">
    <source>
        <dbReference type="ARBA" id="ARBA00022448"/>
    </source>
</evidence>
<name>A0A5C1A709_9BACT</name>
<evidence type="ECO:0000256" key="4">
    <source>
        <dbReference type="ARBA" id="ARBA00022597"/>
    </source>
</evidence>
<feature type="domain" description="ABC transporter" evidence="10">
    <location>
        <begin position="5"/>
        <end position="241"/>
    </location>
</feature>
<dbReference type="CDD" id="cd03215">
    <property type="entry name" value="ABC_Carb_Monos_II"/>
    <property type="match status" value="1"/>
</dbReference>
<dbReference type="AlphaFoldDB" id="A0A5C1A709"/>
<dbReference type="PANTHER" id="PTHR43790:SF3">
    <property type="entry name" value="D-ALLOSE IMPORT ATP-BINDING PROTEIN ALSA-RELATED"/>
    <property type="match status" value="1"/>
</dbReference>